<dbReference type="PATRIC" id="fig|1286631.3.peg.523"/>
<evidence type="ECO:0000256" key="4">
    <source>
        <dbReference type="SAM" id="MobiDB-lite"/>
    </source>
</evidence>
<dbReference type="Gene3D" id="1.20.120.530">
    <property type="entry name" value="GntR ligand-binding domain-like"/>
    <property type="match status" value="1"/>
</dbReference>
<dbReference type="InterPro" id="IPR011711">
    <property type="entry name" value="GntR_C"/>
</dbReference>
<dbReference type="EMBL" id="AZRA01000011">
    <property type="protein sequence ID" value="KDB53899.1"/>
    <property type="molecule type" value="Genomic_DNA"/>
</dbReference>
<reference evidence="6 7" key="1">
    <citation type="journal article" date="2014" name="FEMS Microbiol. Ecol.">
        <title>Sphaerotilus natans encrusted with nanoball-shaped Fe(III) oxide minerals formed by nitrate-reducing mixotrophic Fe(II) oxidation.</title>
        <authorList>
            <person name="Park S."/>
            <person name="Kim D.H."/>
            <person name="Lee J.H."/>
            <person name="Hur H.G."/>
        </authorList>
    </citation>
    <scope>NUCLEOTIDE SEQUENCE [LARGE SCALE GENOMIC DNA]</scope>
    <source>
        <strain evidence="6 7">DSM 6575</strain>
    </source>
</reference>
<dbReference type="PROSITE" id="PS50949">
    <property type="entry name" value="HTH_GNTR"/>
    <property type="match status" value="1"/>
</dbReference>
<dbReference type="AlphaFoldDB" id="A0A059KRN5"/>
<dbReference type="SMART" id="SM00895">
    <property type="entry name" value="FCD"/>
    <property type="match status" value="1"/>
</dbReference>
<sequence length="307" mass="34827">MVSTIAMRIVESLCGQACEPGHRLIEQALADELGVSRSPVRKALQYLETLGAVESVPNRGFRLVQVGDALRHLALPTDSDSDEANYLRVADDCLSGVLAAEVSEVELMDRYELTRIQVQRVLNRMGREGLAERKPGRGWVFRPFLRSSRSYHECYRFRMIIEPAALLEPGFRIDIAAFARARREQLAMLDGGIARWSRAELFRVGAEFHETVVACAGNSFLLESLRNLNQLRRLLEYRSNLDRTRLYRQSEEHLELLDLIEAGERVEASHRMRQHLDVVRGLKLQDPSPPHPHDADRPSGSGIEVHL</sequence>
<dbReference type="InterPro" id="IPR000524">
    <property type="entry name" value="Tscrpt_reg_HTH_GntR"/>
</dbReference>
<evidence type="ECO:0000256" key="2">
    <source>
        <dbReference type="ARBA" id="ARBA00023125"/>
    </source>
</evidence>
<evidence type="ECO:0000313" key="6">
    <source>
        <dbReference type="EMBL" id="KDB53899.1"/>
    </source>
</evidence>
<dbReference type="InterPro" id="IPR036390">
    <property type="entry name" value="WH_DNA-bd_sf"/>
</dbReference>
<proteinExistence type="predicted"/>
<gene>
    <name evidence="6" type="ORF">X805_05310</name>
</gene>
<keyword evidence="7" id="KW-1185">Reference proteome</keyword>
<evidence type="ECO:0000256" key="1">
    <source>
        <dbReference type="ARBA" id="ARBA00023015"/>
    </source>
</evidence>
<comment type="caution">
    <text evidence="6">The sequence shown here is derived from an EMBL/GenBank/DDBJ whole genome shotgun (WGS) entry which is preliminary data.</text>
</comment>
<accession>A0A059KRN5</accession>
<dbReference type="SMART" id="SM00345">
    <property type="entry name" value="HTH_GNTR"/>
    <property type="match status" value="2"/>
</dbReference>
<keyword evidence="3" id="KW-0804">Transcription</keyword>
<dbReference type="SUPFAM" id="SSF48008">
    <property type="entry name" value="GntR ligand-binding domain-like"/>
    <property type="match status" value="1"/>
</dbReference>
<dbReference type="GO" id="GO:0003677">
    <property type="term" value="F:DNA binding"/>
    <property type="evidence" value="ECO:0007669"/>
    <property type="project" value="UniProtKB-KW"/>
</dbReference>
<feature type="domain" description="HTH gntR-type" evidence="5">
    <location>
        <begin position="1"/>
        <end position="66"/>
    </location>
</feature>
<dbReference type="Pfam" id="PF00392">
    <property type="entry name" value="GntR"/>
    <property type="match status" value="1"/>
</dbReference>
<keyword evidence="1" id="KW-0805">Transcription regulation</keyword>
<name>A0A059KRN5_9BURK</name>
<dbReference type="eggNOG" id="COG1802">
    <property type="taxonomic scope" value="Bacteria"/>
</dbReference>
<organism evidence="6 7">
    <name type="scientific">Sphaerotilus natans subsp. natans DSM 6575</name>
    <dbReference type="NCBI Taxonomy" id="1286631"/>
    <lineage>
        <taxon>Bacteria</taxon>
        <taxon>Pseudomonadati</taxon>
        <taxon>Pseudomonadota</taxon>
        <taxon>Betaproteobacteria</taxon>
        <taxon>Burkholderiales</taxon>
        <taxon>Sphaerotilaceae</taxon>
        <taxon>Sphaerotilus</taxon>
    </lineage>
</organism>
<protein>
    <recommendedName>
        <fullName evidence="5">HTH gntR-type domain-containing protein</fullName>
    </recommendedName>
</protein>
<evidence type="ECO:0000259" key="5">
    <source>
        <dbReference type="PROSITE" id="PS50949"/>
    </source>
</evidence>
<evidence type="ECO:0000313" key="7">
    <source>
        <dbReference type="Proteomes" id="UP000026714"/>
    </source>
</evidence>
<dbReference type="Pfam" id="PF07729">
    <property type="entry name" value="FCD"/>
    <property type="match status" value="1"/>
</dbReference>
<dbReference type="STRING" id="34103.SAMN05421778_1089"/>
<dbReference type="PANTHER" id="PTHR43537:SF5">
    <property type="entry name" value="UXU OPERON TRANSCRIPTIONAL REGULATOR"/>
    <property type="match status" value="1"/>
</dbReference>
<feature type="region of interest" description="Disordered" evidence="4">
    <location>
        <begin position="283"/>
        <end position="307"/>
    </location>
</feature>
<dbReference type="InterPro" id="IPR008920">
    <property type="entry name" value="TF_FadR/GntR_C"/>
</dbReference>
<dbReference type="SUPFAM" id="SSF46785">
    <property type="entry name" value="Winged helix' DNA-binding domain"/>
    <property type="match status" value="2"/>
</dbReference>
<keyword evidence="2" id="KW-0238">DNA-binding</keyword>
<dbReference type="GO" id="GO:0003700">
    <property type="term" value="F:DNA-binding transcription factor activity"/>
    <property type="evidence" value="ECO:0007669"/>
    <property type="project" value="InterPro"/>
</dbReference>
<dbReference type="Gene3D" id="1.10.10.10">
    <property type="entry name" value="Winged helix-like DNA-binding domain superfamily/Winged helix DNA-binding domain"/>
    <property type="match status" value="2"/>
</dbReference>
<dbReference type="Proteomes" id="UP000026714">
    <property type="component" value="Unassembled WGS sequence"/>
</dbReference>
<dbReference type="PANTHER" id="PTHR43537">
    <property type="entry name" value="TRANSCRIPTIONAL REGULATOR, GNTR FAMILY"/>
    <property type="match status" value="1"/>
</dbReference>
<evidence type="ECO:0000256" key="3">
    <source>
        <dbReference type="ARBA" id="ARBA00023163"/>
    </source>
</evidence>
<dbReference type="InterPro" id="IPR036388">
    <property type="entry name" value="WH-like_DNA-bd_sf"/>
</dbReference>